<proteinExistence type="predicted"/>
<evidence type="ECO:0000313" key="3">
    <source>
        <dbReference type="Proteomes" id="UP000593824"/>
    </source>
</evidence>
<dbReference type="Proteomes" id="UP000593824">
    <property type="component" value="Segment"/>
</dbReference>
<reference evidence="2 3" key="1">
    <citation type="submission" date="2020-07" db="EMBL/GenBank/DDBJ databases">
        <title>Taxonomic proposal: Crassvirales, a new order of highly abundant and diverse bacterial viruses.</title>
        <authorList>
            <person name="Shkoporov A.N."/>
            <person name="Stockdale S.R."/>
            <person name="Guerin E."/>
            <person name="Ross R.P."/>
            <person name="Hill C."/>
        </authorList>
    </citation>
    <scope>NUCLEOTIDE SEQUENCE [LARGE SCALE GENOMIC DNA]</scope>
</reference>
<evidence type="ECO:0000313" key="2">
    <source>
        <dbReference type="EMBL" id="QOR57923.1"/>
    </source>
</evidence>
<accession>A0A7M1RU44</accession>
<dbReference type="InterPro" id="IPR057878">
    <property type="entry name" value="CrAss_Ring_2"/>
</dbReference>
<evidence type="ECO:0000256" key="1">
    <source>
        <dbReference type="SAM" id="MobiDB-lite"/>
    </source>
</evidence>
<name>A0A7M1RU44_9CAUD</name>
<organism evidence="2 3">
    <name type="scientific">uncultured phage cr273_1</name>
    <dbReference type="NCBI Taxonomy" id="2772095"/>
    <lineage>
        <taxon>Viruses</taxon>
        <taxon>Duplodnaviria</taxon>
        <taxon>Heunggongvirae</taxon>
        <taxon>Uroviricota</taxon>
        <taxon>Caudoviricetes</taxon>
        <taxon>Crassvirales</taxon>
        <taxon>Suoliviridae</taxon>
        <taxon>Oafivirinae</taxon>
        <taxon>Buhlduvirus</taxon>
        <taxon>Buhlduvirus animalis</taxon>
    </lineage>
</organism>
<keyword evidence="3" id="KW-1185">Reference proteome</keyword>
<dbReference type="EMBL" id="MT774411">
    <property type="protein sequence ID" value="QOR57923.1"/>
    <property type="molecule type" value="Genomic_DNA"/>
</dbReference>
<dbReference type="Pfam" id="PF25702">
    <property type="entry name" value="CrAss_Ring_2"/>
    <property type="match status" value="1"/>
</dbReference>
<sequence>MKKISLKEITDDILLIVRNNNISESEDLSRAQIHAWVHHYAHLLWKAEKDRRKALARQGNLTWEDLVDDEFIKKIESGPLELEDIESHSNMPVFTKRIKEPLKDVLDNDEKSILAVHDQQGEVIQYMNHIRRHYHNWRRYTYGDLTAYYDDGYVYVQGIVDGNDLRYIYVLWLQEEDVDKDPDDGNEDPDEDDVKYPAWLVPDIKALIMKNELSFMLGRPSDDSNNATLASVKPHGPQDEEE</sequence>
<dbReference type="RefSeq" id="YP_010113563.1">
    <property type="nucleotide sequence ID" value="NC_055904.1"/>
</dbReference>
<dbReference type="GeneID" id="65132094"/>
<feature type="region of interest" description="Disordered" evidence="1">
    <location>
        <begin position="220"/>
        <end position="242"/>
    </location>
</feature>
<protein>
    <submittedName>
        <fullName evidence="2">Uncharacterized protein</fullName>
    </submittedName>
</protein>
<dbReference type="KEGG" id="vg:65132094"/>